<dbReference type="Pfam" id="PF13386">
    <property type="entry name" value="DsbD_2"/>
    <property type="match status" value="1"/>
</dbReference>
<reference evidence="3 4" key="1">
    <citation type="submission" date="2023-04" db="EMBL/GenBank/DDBJ databases">
        <title>Draft genome sequence of acteroides sedimenti strain YN3PY1.</title>
        <authorList>
            <person name="Yoshida N."/>
        </authorList>
    </citation>
    <scope>NUCLEOTIDE SEQUENCE [LARGE SCALE GENOMIC DNA]</scope>
    <source>
        <strain evidence="3 4">YN3PY1</strain>
    </source>
</reference>
<keyword evidence="1" id="KW-1133">Transmembrane helix</keyword>
<name>A0ABN6Z974_9BACE</name>
<evidence type="ECO:0000259" key="2">
    <source>
        <dbReference type="Pfam" id="PF13386"/>
    </source>
</evidence>
<evidence type="ECO:0000313" key="3">
    <source>
        <dbReference type="EMBL" id="BEG98876.1"/>
    </source>
</evidence>
<protein>
    <submittedName>
        <fullName evidence="3">Cytochrome c biogenesis protein</fullName>
    </submittedName>
</protein>
<keyword evidence="1" id="KW-0812">Transmembrane</keyword>
<dbReference type="Proteomes" id="UP001496674">
    <property type="component" value="Chromosome"/>
</dbReference>
<accession>A0ABN6Z974</accession>
<evidence type="ECO:0000313" key="4">
    <source>
        <dbReference type="Proteomes" id="UP001496674"/>
    </source>
</evidence>
<dbReference type="InterPro" id="IPR039447">
    <property type="entry name" value="UreH-like_TM_dom"/>
</dbReference>
<dbReference type="RefSeq" id="WP_353334081.1">
    <property type="nucleotide sequence ID" value="NZ_AP028055.1"/>
</dbReference>
<feature type="domain" description="Urease accessory protein UreH-like transmembrane" evidence="2">
    <location>
        <begin position="17"/>
        <end position="224"/>
    </location>
</feature>
<evidence type="ECO:0000256" key="1">
    <source>
        <dbReference type="SAM" id="Phobius"/>
    </source>
</evidence>
<feature type="transmembrane region" description="Helical" evidence="1">
    <location>
        <begin position="214"/>
        <end position="232"/>
    </location>
</feature>
<feature type="transmembrane region" description="Helical" evidence="1">
    <location>
        <begin position="94"/>
        <end position="114"/>
    </location>
</feature>
<feature type="transmembrane region" description="Helical" evidence="1">
    <location>
        <begin position="52"/>
        <end position="74"/>
    </location>
</feature>
<keyword evidence="4" id="KW-1185">Reference proteome</keyword>
<dbReference type="NCBIfam" id="NF040495">
    <property type="entry name" value="tranport_ArsG"/>
    <property type="match status" value="1"/>
</dbReference>
<proteinExistence type="predicted"/>
<dbReference type="InterPro" id="IPR051790">
    <property type="entry name" value="Cytochrome_c-biogenesis_DsbD"/>
</dbReference>
<sequence>MEFLQSILDNSQYAFVTAIVLGLMTAISPCPLATNITAIGFISRDIDNGNKVFFSGLIYTLGRVTSYTLLAVILYLGADQMNLSLFFQGWGEKLLGPALIVIGLFMLGIIKINLPGLSGLADKIGQSNKRSYLSSFLLGMVFALAFCPYSGVLYFAMLIPMTIASASGLYLPVLFAVATGLPVIVFAWLLAFAVGNVGKLYNRIKAFEFWFRKVVAVTFILAGFYYSMIFFLN</sequence>
<keyword evidence="1" id="KW-0472">Membrane</keyword>
<dbReference type="PANTHER" id="PTHR31272">
    <property type="entry name" value="CYTOCHROME C-TYPE BIOGENESIS PROTEIN HI_1454-RELATED"/>
    <property type="match status" value="1"/>
</dbReference>
<dbReference type="EMBL" id="AP028055">
    <property type="protein sequence ID" value="BEG98876.1"/>
    <property type="molecule type" value="Genomic_DNA"/>
</dbReference>
<gene>
    <name evidence="3" type="ORF">BSYN_11410</name>
</gene>
<organism evidence="3 4">
    <name type="scientific">Bacteroides sedimenti</name>
    <dbReference type="NCBI Taxonomy" id="2136147"/>
    <lineage>
        <taxon>Bacteria</taxon>
        <taxon>Pseudomonadati</taxon>
        <taxon>Bacteroidota</taxon>
        <taxon>Bacteroidia</taxon>
        <taxon>Bacteroidales</taxon>
        <taxon>Bacteroidaceae</taxon>
        <taxon>Bacteroides</taxon>
    </lineage>
</organism>
<feature type="transmembrane region" description="Helical" evidence="1">
    <location>
        <begin position="135"/>
        <end position="157"/>
    </location>
</feature>
<dbReference type="PANTHER" id="PTHR31272:SF4">
    <property type="entry name" value="CYTOCHROME C-TYPE BIOGENESIS PROTEIN HI_1454-RELATED"/>
    <property type="match status" value="1"/>
</dbReference>
<feature type="transmembrane region" description="Helical" evidence="1">
    <location>
        <begin position="169"/>
        <end position="194"/>
    </location>
</feature>
<feature type="transmembrane region" description="Helical" evidence="1">
    <location>
        <begin position="12"/>
        <end position="32"/>
    </location>
</feature>